<keyword evidence="2" id="KW-0732">Signal</keyword>
<evidence type="ECO:0000256" key="4">
    <source>
        <dbReference type="ARBA" id="ARBA00023139"/>
    </source>
</evidence>
<accession>A0A375ADK2</accession>
<reference evidence="8 9" key="1">
    <citation type="submission" date="2016-09" db="EMBL/GenBank/DDBJ databases">
        <authorList>
            <person name="Reverchon S."/>
            <person name="Nasser W."/>
            <person name="Leonard S."/>
            <person name="Brochier C."/>
            <person name="Duprey A."/>
        </authorList>
    </citation>
    <scope>NUCLEOTIDE SEQUENCE [LARGE SCALE GENOMIC DNA]</scope>
    <source>
        <strain evidence="8 9">174/2</strain>
    </source>
</reference>
<dbReference type="Pfam" id="PF06004">
    <property type="entry name" value="DUF903"/>
    <property type="match status" value="1"/>
</dbReference>
<dbReference type="RefSeq" id="WP_035340310.1">
    <property type="nucleotide sequence ID" value="NZ_LT615367.1"/>
</dbReference>
<feature type="domain" description="Lipoprotein YgdI/YgdR-like SH3-like" evidence="7">
    <location>
        <begin position="24"/>
        <end position="71"/>
    </location>
</feature>
<organism evidence="8 9">
    <name type="scientific">Dickeya aquatica</name>
    <dbReference type="NCBI Taxonomy" id="1401087"/>
    <lineage>
        <taxon>Bacteria</taxon>
        <taxon>Pseudomonadati</taxon>
        <taxon>Pseudomonadota</taxon>
        <taxon>Gammaproteobacteria</taxon>
        <taxon>Enterobacterales</taxon>
        <taxon>Pectobacteriaceae</taxon>
        <taxon>Dickeya</taxon>
    </lineage>
</organism>
<keyword evidence="1" id="KW-1003">Cell membrane</keyword>
<keyword evidence="5 8" id="KW-0449">Lipoprotein</keyword>
<evidence type="ECO:0000256" key="3">
    <source>
        <dbReference type="ARBA" id="ARBA00023136"/>
    </source>
</evidence>
<dbReference type="Gene3D" id="2.30.30.100">
    <property type="match status" value="1"/>
</dbReference>
<dbReference type="PROSITE" id="PS51257">
    <property type="entry name" value="PROKAR_LIPOPROTEIN"/>
    <property type="match status" value="1"/>
</dbReference>
<dbReference type="InterPro" id="IPR047807">
    <property type="entry name" value="YgdI/YgdR-like_SH3-like"/>
</dbReference>
<feature type="region of interest" description="Disordered" evidence="6">
    <location>
        <begin position="47"/>
        <end position="72"/>
    </location>
</feature>
<evidence type="ECO:0000313" key="9">
    <source>
        <dbReference type="Proteomes" id="UP000294820"/>
    </source>
</evidence>
<protein>
    <submittedName>
        <fullName evidence="8">Hypothetical lipoprotein ygdR</fullName>
    </submittedName>
</protein>
<dbReference type="SUPFAM" id="SSF50182">
    <property type="entry name" value="Sm-like ribonucleoproteins"/>
    <property type="match status" value="1"/>
</dbReference>
<sequence>MRSRLITVLALTSVFLLCGCTRHYVIATKEGQMLLAQGKPALDPATGLLSYTDEDGSRHQLHPDSVSQVIER</sequence>
<evidence type="ECO:0000256" key="6">
    <source>
        <dbReference type="SAM" id="MobiDB-lite"/>
    </source>
</evidence>
<evidence type="ECO:0000259" key="7">
    <source>
        <dbReference type="Pfam" id="PF06004"/>
    </source>
</evidence>
<dbReference type="EMBL" id="LT615367">
    <property type="protein sequence ID" value="SLM64174.1"/>
    <property type="molecule type" value="Genomic_DNA"/>
</dbReference>
<name>A0A375ADK2_9GAMM</name>
<keyword evidence="9" id="KW-1185">Reference proteome</keyword>
<evidence type="ECO:0000256" key="5">
    <source>
        <dbReference type="ARBA" id="ARBA00023288"/>
    </source>
</evidence>
<proteinExistence type="predicted"/>
<evidence type="ECO:0000256" key="2">
    <source>
        <dbReference type="ARBA" id="ARBA00022729"/>
    </source>
</evidence>
<dbReference type="InterPro" id="IPR010920">
    <property type="entry name" value="LSM_dom_sf"/>
</dbReference>
<keyword evidence="4" id="KW-0564">Palmitate</keyword>
<dbReference type="KEGG" id="daq:DAQ1742_03363"/>
<gene>
    <name evidence="8" type="primary">ygdR</name>
    <name evidence="8" type="ORF">DAQ1742_03363</name>
</gene>
<evidence type="ECO:0000256" key="1">
    <source>
        <dbReference type="ARBA" id="ARBA00022475"/>
    </source>
</evidence>
<evidence type="ECO:0000313" key="8">
    <source>
        <dbReference type="EMBL" id="SLM64174.1"/>
    </source>
</evidence>
<dbReference type="Proteomes" id="UP000294820">
    <property type="component" value="Chromosome 1"/>
</dbReference>
<dbReference type="PANTHER" id="PTHR37011:SF1">
    <property type="entry name" value="POT FAMILY PEPTIDE TRANSPORT PROTEIN"/>
    <property type="match status" value="1"/>
</dbReference>
<dbReference type="AlphaFoldDB" id="A0A375ADK2"/>
<dbReference type="NCBIfam" id="NF033216">
    <property type="entry name" value="lipo_YgdI_YgdR"/>
    <property type="match status" value="1"/>
</dbReference>
<dbReference type="PANTHER" id="PTHR37011">
    <property type="entry name" value="POT FAMILY PEPTIDE TRANSPORT PROTEIN-RELATED"/>
    <property type="match status" value="1"/>
</dbReference>
<dbReference type="InterPro" id="IPR010305">
    <property type="entry name" value="YgdI/YgdR-like"/>
</dbReference>
<keyword evidence="3" id="KW-0472">Membrane</keyword>